<sequence length="107" mass="11570">MMFQFLVDIITIFTNLIKHLIDLKPLVDLTPPDHHRVDDAVPAGVPFSNSPPLKDMPSVNTSPEASPPGRKSYLAPIVGPDTEDGRSGTWAGRVSPGRSREGQVDLA</sequence>
<gene>
    <name evidence="1" type="ORF">O1611_g2294</name>
</gene>
<name>A0ACC2JUY9_9PEZI</name>
<dbReference type="EMBL" id="JAPUUL010000311">
    <property type="protein sequence ID" value="KAJ8131330.1"/>
    <property type="molecule type" value="Genomic_DNA"/>
</dbReference>
<comment type="caution">
    <text evidence="1">The sequence shown here is derived from an EMBL/GenBank/DDBJ whole genome shotgun (WGS) entry which is preliminary data.</text>
</comment>
<reference evidence="1" key="1">
    <citation type="submission" date="2022-12" db="EMBL/GenBank/DDBJ databases">
        <title>Genome Sequence of Lasiodiplodia mahajangana.</title>
        <authorList>
            <person name="Buettner E."/>
        </authorList>
    </citation>
    <scope>NUCLEOTIDE SEQUENCE</scope>
    <source>
        <strain evidence="1">VT137</strain>
    </source>
</reference>
<accession>A0ACC2JUY9</accession>
<organism evidence="1 2">
    <name type="scientific">Lasiodiplodia mahajangana</name>
    <dbReference type="NCBI Taxonomy" id="1108764"/>
    <lineage>
        <taxon>Eukaryota</taxon>
        <taxon>Fungi</taxon>
        <taxon>Dikarya</taxon>
        <taxon>Ascomycota</taxon>
        <taxon>Pezizomycotina</taxon>
        <taxon>Dothideomycetes</taxon>
        <taxon>Dothideomycetes incertae sedis</taxon>
        <taxon>Botryosphaeriales</taxon>
        <taxon>Botryosphaeriaceae</taxon>
        <taxon>Lasiodiplodia</taxon>
    </lineage>
</organism>
<keyword evidence="2" id="KW-1185">Reference proteome</keyword>
<evidence type="ECO:0000313" key="2">
    <source>
        <dbReference type="Proteomes" id="UP001153332"/>
    </source>
</evidence>
<evidence type="ECO:0000313" key="1">
    <source>
        <dbReference type="EMBL" id="KAJ8131330.1"/>
    </source>
</evidence>
<proteinExistence type="predicted"/>
<dbReference type="Proteomes" id="UP001153332">
    <property type="component" value="Unassembled WGS sequence"/>
</dbReference>
<protein>
    <submittedName>
        <fullName evidence="1">Uncharacterized protein</fullName>
    </submittedName>
</protein>